<protein>
    <recommendedName>
        <fullName evidence="4">DUF2383 domain-containing protein</fullName>
    </recommendedName>
</protein>
<dbReference type="EMBL" id="FNJD01000050">
    <property type="protein sequence ID" value="SDP79323.1"/>
    <property type="molecule type" value="Genomic_DNA"/>
</dbReference>
<feature type="transmembrane region" description="Helical" evidence="1">
    <location>
        <begin position="6"/>
        <end position="26"/>
    </location>
</feature>
<gene>
    <name evidence="2" type="ORF">SAMN04488512_1501</name>
</gene>
<organism evidence="2 3">
    <name type="scientific">Sulfitobacter litoralis</name>
    <dbReference type="NCBI Taxonomy" id="335975"/>
    <lineage>
        <taxon>Bacteria</taxon>
        <taxon>Pseudomonadati</taxon>
        <taxon>Pseudomonadota</taxon>
        <taxon>Alphaproteobacteria</taxon>
        <taxon>Rhodobacterales</taxon>
        <taxon>Roseobacteraceae</taxon>
        <taxon>Sulfitobacter</taxon>
    </lineage>
</organism>
<dbReference type="RefSeq" id="WP_093734539.1">
    <property type="nucleotide sequence ID" value="NZ_FNJD01000050.1"/>
</dbReference>
<evidence type="ECO:0000313" key="2">
    <source>
        <dbReference type="EMBL" id="SDP79323.1"/>
    </source>
</evidence>
<keyword evidence="1" id="KW-0812">Transmembrane</keyword>
<evidence type="ECO:0000256" key="1">
    <source>
        <dbReference type="SAM" id="Phobius"/>
    </source>
</evidence>
<evidence type="ECO:0000313" key="3">
    <source>
        <dbReference type="Proteomes" id="UP000198646"/>
    </source>
</evidence>
<dbReference type="Proteomes" id="UP000198646">
    <property type="component" value="Unassembled WGS sequence"/>
</dbReference>
<reference evidence="2 3" key="1">
    <citation type="submission" date="2016-10" db="EMBL/GenBank/DDBJ databases">
        <authorList>
            <person name="Varghese N."/>
            <person name="Submissions S."/>
        </authorList>
    </citation>
    <scope>NUCLEOTIDE SEQUENCE [LARGE SCALE GENOMIC DNA]</scope>
    <source>
        <strain evidence="2 3">DSM 17584</strain>
    </source>
</reference>
<name>A0ABY0T0C3_9RHOB</name>
<keyword evidence="3" id="KW-1185">Reference proteome</keyword>
<evidence type="ECO:0008006" key="4">
    <source>
        <dbReference type="Google" id="ProtNLM"/>
    </source>
</evidence>
<accession>A0ABY0T0C3</accession>
<proteinExistence type="predicted"/>
<sequence length="162" mass="18016">MEFVVQNAFEILSILISAGALVYAALAFRTSRQAIKAARDSDITALQVKAQDSISAAERSMLILQEACRQTRQEWDRHKTRHFPALGGNLGGSMFAEPEETRHIRKIERAGLKTLKELIASRPKPDALAPSELHQFIARAQSASTHIERLKLGLKGPKPLRH</sequence>
<comment type="caution">
    <text evidence="2">The sequence shown here is derived from an EMBL/GenBank/DDBJ whole genome shotgun (WGS) entry which is preliminary data.</text>
</comment>
<keyword evidence="1" id="KW-0472">Membrane</keyword>
<keyword evidence="1" id="KW-1133">Transmembrane helix</keyword>